<keyword evidence="2" id="KW-1185">Reference proteome</keyword>
<protein>
    <submittedName>
        <fullName evidence="1">Uncharacterized protein</fullName>
    </submittedName>
</protein>
<dbReference type="EMBL" id="JAUEPT010000001">
    <property type="protein sequence ID" value="KAK0456853.1"/>
    <property type="molecule type" value="Genomic_DNA"/>
</dbReference>
<organism evidence="1 2">
    <name type="scientific">Armillaria borealis</name>
    <dbReference type="NCBI Taxonomy" id="47425"/>
    <lineage>
        <taxon>Eukaryota</taxon>
        <taxon>Fungi</taxon>
        <taxon>Dikarya</taxon>
        <taxon>Basidiomycota</taxon>
        <taxon>Agaricomycotina</taxon>
        <taxon>Agaricomycetes</taxon>
        <taxon>Agaricomycetidae</taxon>
        <taxon>Agaricales</taxon>
        <taxon>Marasmiineae</taxon>
        <taxon>Physalacriaceae</taxon>
        <taxon>Armillaria</taxon>
    </lineage>
</organism>
<name>A0AA39KDM5_9AGAR</name>
<proteinExistence type="predicted"/>
<comment type="caution">
    <text evidence="1">The sequence shown here is derived from an EMBL/GenBank/DDBJ whole genome shotgun (WGS) entry which is preliminary data.</text>
</comment>
<sequence length="202" mass="23456">METAVKRVYRILLGLPNVISFKTLFPLVPHISFVFRWTGVARHLQLCDIPICVRYHRYLSRIPGGTFGDTRLDIYIVVKDSDPSRHIHLSTMLPAIETLHEIDVPGGLPLFIRTGTNNYWRTIDGLRYFCQIAKVHQRQGDIGDINQRLWMASKGPSCSKWLGYLDIFFNSLEYKRVQQSFPRGRLRPWRSFGTSQGERIHV</sequence>
<dbReference type="AlphaFoldDB" id="A0AA39KDM5"/>
<gene>
    <name evidence="1" type="ORF">EV421DRAFT_1755140</name>
</gene>
<reference evidence="1" key="1">
    <citation type="submission" date="2023-06" db="EMBL/GenBank/DDBJ databases">
        <authorList>
            <consortium name="Lawrence Berkeley National Laboratory"/>
            <person name="Ahrendt S."/>
            <person name="Sahu N."/>
            <person name="Indic B."/>
            <person name="Wong-Bajracharya J."/>
            <person name="Merenyi Z."/>
            <person name="Ke H.-M."/>
            <person name="Monk M."/>
            <person name="Kocsube S."/>
            <person name="Drula E."/>
            <person name="Lipzen A."/>
            <person name="Balint B."/>
            <person name="Henrissat B."/>
            <person name="Andreopoulos B."/>
            <person name="Martin F.M."/>
            <person name="Harder C.B."/>
            <person name="Rigling D."/>
            <person name="Ford K.L."/>
            <person name="Foster G.D."/>
            <person name="Pangilinan J."/>
            <person name="Papanicolaou A."/>
            <person name="Barry K."/>
            <person name="LaButti K."/>
            <person name="Viragh M."/>
            <person name="Koriabine M."/>
            <person name="Yan M."/>
            <person name="Riley R."/>
            <person name="Champramary S."/>
            <person name="Plett K.L."/>
            <person name="Tsai I.J."/>
            <person name="Slot J."/>
            <person name="Sipos G."/>
            <person name="Plett J."/>
            <person name="Nagy L.G."/>
            <person name="Grigoriev I.V."/>
        </authorList>
    </citation>
    <scope>NUCLEOTIDE SEQUENCE</scope>
    <source>
        <strain evidence="1">FPL87.14</strain>
    </source>
</reference>
<evidence type="ECO:0000313" key="1">
    <source>
        <dbReference type="EMBL" id="KAK0456853.1"/>
    </source>
</evidence>
<accession>A0AA39KDM5</accession>
<evidence type="ECO:0000313" key="2">
    <source>
        <dbReference type="Proteomes" id="UP001175226"/>
    </source>
</evidence>
<dbReference type="Proteomes" id="UP001175226">
    <property type="component" value="Unassembled WGS sequence"/>
</dbReference>